<evidence type="ECO:0000256" key="6">
    <source>
        <dbReference type="ARBA" id="ARBA00023242"/>
    </source>
</evidence>
<organism evidence="8 9">
    <name type="scientific">Sugiyamaella lignohabitans</name>
    <dbReference type="NCBI Taxonomy" id="796027"/>
    <lineage>
        <taxon>Eukaryota</taxon>
        <taxon>Fungi</taxon>
        <taxon>Dikarya</taxon>
        <taxon>Ascomycota</taxon>
        <taxon>Saccharomycotina</taxon>
        <taxon>Dipodascomycetes</taxon>
        <taxon>Dipodascales</taxon>
        <taxon>Trichomonascaceae</taxon>
        <taxon>Sugiyamaella</taxon>
    </lineage>
</organism>
<evidence type="ECO:0000256" key="2">
    <source>
        <dbReference type="ARBA" id="ARBA00022723"/>
    </source>
</evidence>
<evidence type="ECO:0000256" key="5">
    <source>
        <dbReference type="ARBA" id="ARBA00022833"/>
    </source>
</evidence>
<dbReference type="GO" id="GO:0000981">
    <property type="term" value="F:DNA-binding transcription factor activity, RNA polymerase II-specific"/>
    <property type="evidence" value="ECO:0007669"/>
    <property type="project" value="InterPro"/>
</dbReference>
<dbReference type="GeneID" id="30035581"/>
<dbReference type="GO" id="GO:0000785">
    <property type="term" value="C:chromatin"/>
    <property type="evidence" value="ECO:0007669"/>
    <property type="project" value="TreeGrafter"/>
</dbReference>
<reference evidence="8 9" key="1">
    <citation type="submission" date="2016-02" db="EMBL/GenBank/DDBJ databases">
        <title>Complete genome sequence and transcriptome regulation of the pentose utilising yeast Sugiyamaella lignohabitans.</title>
        <authorList>
            <person name="Bellasio M."/>
            <person name="Peymann A."/>
            <person name="Valli M."/>
            <person name="Sipitzky M."/>
            <person name="Graf A."/>
            <person name="Sauer M."/>
            <person name="Marx H."/>
            <person name="Mattanovich D."/>
        </authorList>
    </citation>
    <scope>NUCLEOTIDE SEQUENCE [LARGE SCALE GENOMIC DNA]</scope>
    <source>
        <strain evidence="8 9">CBS 10342</strain>
    </source>
</reference>
<dbReference type="GO" id="GO:0000978">
    <property type="term" value="F:RNA polymerase II cis-regulatory region sequence-specific DNA binding"/>
    <property type="evidence" value="ECO:0007669"/>
    <property type="project" value="InterPro"/>
</dbReference>
<dbReference type="GO" id="GO:0005634">
    <property type="term" value="C:nucleus"/>
    <property type="evidence" value="ECO:0007669"/>
    <property type="project" value="UniProtKB-SubCell"/>
</dbReference>
<dbReference type="OrthoDB" id="1405595at2759"/>
<dbReference type="Proteomes" id="UP000189580">
    <property type="component" value="Chromosome b"/>
</dbReference>
<dbReference type="GO" id="GO:0006351">
    <property type="term" value="P:DNA-templated transcription"/>
    <property type="evidence" value="ECO:0007669"/>
    <property type="project" value="InterPro"/>
</dbReference>
<dbReference type="InterPro" id="IPR007219">
    <property type="entry name" value="XnlR_reg_dom"/>
</dbReference>
<dbReference type="AlphaFoldDB" id="A0A167FZH1"/>
<evidence type="ECO:0000313" key="8">
    <source>
        <dbReference type="EMBL" id="ANB15903.1"/>
    </source>
</evidence>
<dbReference type="PANTHER" id="PTHR40626:SF11">
    <property type="entry name" value="ZINC FINGER PROTEIN YPR022C"/>
    <property type="match status" value="1"/>
</dbReference>
<protein>
    <recommendedName>
        <fullName evidence="7">Xylanolytic transcriptional activator regulatory domain-containing protein</fullName>
    </recommendedName>
</protein>
<name>A0A167FZH1_9ASCO</name>
<evidence type="ECO:0000259" key="7">
    <source>
        <dbReference type="Pfam" id="PF04082"/>
    </source>
</evidence>
<evidence type="ECO:0000256" key="4">
    <source>
        <dbReference type="ARBA" id="ARBA00022771"/>
    </source>
</evidence>
<dbReference type="PANTHER" id="PTHR40626">
    <property type="entry name" value="MIP31509P"/>
    <property type="match status" value="1"/>
</dbReference>
<keyword evidence="4" id="KW-0863">Zinc-finger</keyword>
<dbReference type="CDD" id="cd12148">
    <property type="entry name" value="fungal_TF_MHR"/>
    <property type="match status" value="1"/>
</dbReference>
<dbReference type="InterPro" id="IPR051059">
    <property type="entry name" value="VerF-like"/>
</dbReference>
<accession>A0A167FZH1</accession>
<feature type="domain" description="Xylanolytic transcriptional activator regulatory" evidence="7">
    <location>
        <begin position="34"/>
        <end position="296"/>
    </location>
</feature>
<dbReference type="Pfam" id="PF04082">
    <property type="entry name" value="Fungal_trans"/>
    <property type="match status" value="1"/>
</dbReference>
<proteinExistence type="predicted"/>
<keyword evidence="6" id="KW-0539">Nucleus</keyword>
<comment type="subcellular location">
    <subcellularLocation>
        <location evidence="1">Nucleus</location>
    </subcellularLocation>
</comment>
<keyword evidence="5" id="KW-0862">Zinc</keyword>
<evidence type="ECO:0000256" key="1">
    <source>
        <dbReference type="ARBA" id="ARBA00004123"/>
    </source>
</evidence>
<keyword evidence="3" id="KW-0677">Repeat</keyword>
<keyword evidence="2" id="KW-0479">Metal-binding</keyword>
<dbReference type="KEGG" id="slb:AWJ20_3547"/>
<sequence>MSISERKRKEMILEIPQLAQFEDFELSRIATYNDLYWEKFHFQCPILHCPSFQAESAPTPLLLSILLIGASYTPTSEDFKTAIAAPLRWIIFKSSSFHPPTRVWVLQSLLLLEMYEKTRSSSRLIHERAHIHHGTTLQLIRRGSTLLDPSIKLDPENSSTWVEWVEAESIKRAVFLAFVLDVCHSVLFSHGQLLHPNELQLSLPCDDRVWDSAEDNRDRLNAPTISFISGLRGLLKGQHMNLGSELGRLALLYGLLSHFIQISNLDLEASTLDAEIIIPFREKWGLAIGKALNFWWKDYNSEDRAASENILEQQLNKMDYLQHFHYAFISMTTRRYELHVFCGDRRILGKTTIRQDYLHAERYMNEWAKTSVAREAAFHALKGLISAFLENGKPTMYSVTTDPFVHRPMIIAHCALVFWAYAYCLDGPESNVLAHNFNGSHLEDHEWALVAESGLVFLERCSTVSSPRDLDHLKNKNRTVGLLKWVMLALRGSDWPLLVEICQMMDNCVKRSLGWEGAVGNDLECRNIQVG</sequence>
<evidence type="ECO:0000313" key="9">
    <source>
        <dbReference type="Proteomes" id="UP000189580"/>
    </source>
</evidence>
<dbReference type="GO" id="GO:0008270">
    <property type="term" value="F:zinc ion binding"/>
    <property type="evidence" value="ECO:0007669"/>
    <property type="project" value="UniProtKB-KW"/>
</dbReference>
<keyword evidence="9" id="KW-1185">Reference proteome</keyword>
<dbReference type="EMBL" id="CP014503">
    <property type="protein sequence ID" value="ANB15903.1"/>
    <property type="molecule type" value="Genomic_DNA"/>
</dbReference>
<dbReference type="RefSeq" id="XP_018738380.1">
    <property type="nucleotide sequence ID" value="XM_018880573.1"/>
</dbReference>
<gene>
    <name evidence="8" type="ORF">AWJ20_3547</name>
</gene>
<evidence type="ECO:0000256" key="3">
    <source>
        <dbReference type="ARBA" id="ARBA00022737"/>
    </source>
</evidence>